<protein>
    <submittedName>
        <fullName evidence="1">Uncharacterized protein</fullName>
    </submittedName>
</protein>
<name>A0A7R9K282_TIMGE</name>
<sequence length="64" mass="7001">MAEKESDLQIALNRLNVATGRMDHRINKMSPKLRHQSAVTSVLTLEVYLQGTSSCISGSEGNVN</sequence>
<proteinExistence type="predicted"/>
<dbReference type="AlphaFoldDB" id="A0A7R9K282"/>
<evidence type="ECO:0000313" key="1">
    <source>
        <dbReference type="EMBL" id="CAD7598770.1"/>
    </source>
</evidence>
<accession>A0A7R9K282</accession>
<dbReference type="EMBL" id="OE842165">
    <property type="protein sequence ID" value="CAD7598770.1"/>
    <property type="molecule type" value="Genomic_DNA"/>
</dbReference>
<reference evidence="1" key="1">
    <citation type="submission" date="2020-11" db="EMBL/GenBank/DDBJ databases">
        <authorList>
            <person name="Tran Van P."/>
        </authorList>
    </citation>
    <scope>NUCLEOTIDE SEQUENCE</scope>
</reference>
<gene>
    <name evidence="1" type="ORF">TGEB3V08_LOCUS7190</name>
</gene>
<organism evidence="1">
    <name type="scientific">Timema genevievae</name>
    <name type="common">Walking stick</name>
    <dbReference type="NCBI Taxonomy" id="629358"/>
    <lineage>
        <taxon>Eukaryota</taxon>
        <taxon>Metazoa</taxon>
        <taxon>Ecdysozoa</taxon>
        <taxon>Arthropoda</taxon>
        <taxon>Hexapoda</taxon>
        <taxon>Insecta</taxon>
        <taxon>Pterygota</taxon>
        <taxon>Neoptera</taxon>
        <taxon>Polyneoptera</taxon>
        <taxon>Phasmatodea</taxon>
        <taxon>Timematodea</taxon>
        <taxon>Timematoidea</taxon>
        <taxon>Timematidae</taxon>
        <taxon>Timema</taxon>
    </lineage>
</organism>